<keyword evidence="3" id="KW-1185">Reference proteome</keyword>
<feature type="region of interest" description="Disordered" evidence="1">
    <location>
        <begin position="1"/>
        <end position="28"/>
    </location>
</feature>
<feature type="compositionally biased region" description="Basic and acidic residues" evidence="1">
    <location>
        <begin position="98"/>
        <end position="110"/>
    </location>
</feature>
<sequence>MRPTKPETGANSGARADVPSKTKSGTSRNFCHQTIKYEDKRTRCTSLGRGVHLGCKDTHASNNSPGSTDFEKQEIYILDESSDMFDQSSEVVAGSMTRQKDSKESLDKSPDANVQNTTKRTGPPSPPPGEYDL</sequence>
<proteinExistence type="predicted"/>
<dbReference type="Proteomes" id="UP001141806">
    <property type="component" value="Unassembled WGS sequence"/>
</dbReference>
<accession>A0A9Q0GVS2</accession>
<gene>
    <name evidence="2" type="ORF">NE237_011884</name>
</gene>
<feature type="region of interest" description="Disordered" evidence="1">
    <location>
        <begin position="49"/>
        <end position="73"/>
    </location>
</feature>
<organism evidence="2 3">
    <name type="scientific">Protea cynaroides</name>
    <dbReference type="NCBI Taxonomy" id="273540"/>
    <lineage>
        <taxon>Eukaryota</taxon>
        <taxon>Viridiplantae</taxon>
        <taxon>Streptophyta</taxon>
        <taxon>Embryophyta</taxon>
        <taxon>Tracheophyta</taxon>
        <taxon>Spermatophyta</taxon>
        <taxon>Magnoliopsida</taxon>
        <taxon>Proteales</taxon>
        <taxon>Proteaceae</taxon>
        <taxon>Protea</taxon>
    </lineage>
</organism>
<name>A0A9Q0GVS2_9MAGN</name>
<comment type="caution">
    <text evidence="2">The sequence shown here is derived from an EMBL/GenBank/DDBJ whole genome shotgun (WGS) entry which is preliminary data.</text>
</comment>
<reference evidence="2" key="1">
    <citation type="journal article" date="2023" name="Plant J.">
        <title>The genome of the king protea, Protea cynaroides.</title>
        <authorList>
            <person name="Chang J."/>
            <person name="Duong T.A."/>
            <person name="Schoeman C."/>
            <person name="Ma X."/>
            <person name="Roodt D."/>
            <person name="Barker N."/>
            <person name="Li Z."/>
            <person name="Van de Peer Y."/>
            <person name="Mizrachi E."/>
        </authorList>
    </citation>
    <scope>NUCLEOTIDE SEQUENCE</scope>
    <source>
        <tissue evidence="2">Young leaves</tissue>
    </source>
</reference>
<evidence type="ECO:0000313" key="3">
    <source>
        <dbReference type="Proteomes" id="UP001141806"/>
    </source>
</evidence>
<evidence type="ECO:0000256" key="1">
    <source>
        <dbReference type="SAM" id="MobiDB-lite"/>
    </source>
</evidence>
<dbReference type="EMBL" id="JAMYWD010000011">
    <property type="protein sequence ID" value="KAJ4955101.1"/>
    <property type="molecule type" value="Genomic_DNA"/>
</dbReference>
<dbReference type="AlphaFoldDB" id="A0A9Q0GVS2"/>
<protein>
    <submittedName>
        <fullName evidence="2">Uncharacterized protein</fullName>
    </submittedName>
</protein>
<feature type="compositionally biased region" description="Pro residues" evidence="1">
    <location>
        <begin position="123"/>
        <end position="133"/>
    </location>
</feature>
<feature type="region of interest" description="Disordered" evidence="1">
    <location>
        <begin position="87"/>
        <end position="133"/>
    </location>
</feature>
<evidence type="ECO:0000313" key="2">
    <source>
        <dbReference type="EMBL" id="KAJ4955101.1"/>
    </source>
</evidence>